<comment type="caution">
    <text evidence="3">The sequence shown here is derived from an EMBL/GenBank/DDBJ whole genome shotgun (WGS) entry which is preliminary data.</text>
</comment>
<dbReference type="Proteomes" id="UP001445076">
    <property type="component" value="Unassembled WGS sequence"/>
</dbReference>
<dbReference type="EMBL" id="JARKIK010000072">
    <property type="protein sequence ID" value="KAK8728404.1"/>
    <property type="molecule type" value="Genomic_DNA"/>
</dbReference>
<accession>A0AAW0WLV3</accession>
<feature type="domain" description="PTHB1 platform" evidence="2">
    <location>
        <begin position="165"/>
        <end position="227"/>
    </location>
</feature>
<dbReference type="InterPro" id="IPR055362">
    <property type="entry name" value="PTHB1_pf_dom"/>
</dbReference>
<evidence type="ECO:0000313" key="3">
    <source>
        <dbReference type="EMBL" id="KAK8728404.1"/>
    </source>
</evidence>
<feature type="domain" description="PTHB1 GAE" evidence="1">
    <location>
        <begin position="79"/>
        <end position="158"/>
    </location>
</feature>
<dbReference type="GO" id="GO:0016020">
    <property type="term" value="C:membrane"/>
    <property type="evidence" value="ECO:0007669"/>
    <property type="project" value="TreeGrafter"/>
</dbReference>
<feature type="non-terminal residue" evidence="3">
    <location>
        <position position="1"/>
    </location>
</feature>
<organism evidence="3 4">
    <name type="scientific">Cherax quadricarinatus</name>
    <name type="common">Australian red claw crayfish</name>
    <dbReference type="NCBI Taxonomy" id="27406"/>
    <lineage>
        <taxon>Eukaryota</taxon>
        <taxon>Metazoa</taxon>
        <taxon>Ecdysozoa</taxon>
        <taxon>Arthropoda</taxon>
        <taxon>Crustacea</taxon>
        <taxon>Multicrustacea</taxon>
        <taxon>Malacostraca</taxon>
        <taxon>Eumalacostraca</taxon>
        <taxon>Eucarida</taxon>
        <taxon>Decapoda</taxon>
        <taxon>Pleocyemata</taxon>
        <taxon>Astacidea</taxon>
        <taxon>Parastacoidea</taxon>
        <taxon>Parastacidae</taxon>
        <taxon>Cherax</taxon>
    </lineage>
</organism>
<dbReference type="GO" id="GO:0060271">
    <property type="term" value="P:cilium assembly"/>
    <property type="evidence" value="ECO:0007669"/>
    <property type="project" value="TreeGrafter"/>
</dbReference>
<evidence type="ECO:0000313" key="4">
    <source>
        <dbReference type="Proteomes" id="UP001445076"/>
    </source>
</evidence>
<keyword evidence="4" id="KW-1185">Reference proteome</keyword>
<sequence length="227" mass="24664">GTDPSFFVAPPAETREINYDQTDKELSQLHKIIKASTKDTGALVSMNRGESDLLVSATVGTQLETWTGNTRVQNPDGGVPAVPVVVRLTAHTPLNNVRVNIAVEKPLGVTQDTFVLRTICDSSQIMVKFYFEEPYIPTSLSVSLITSYVTHTGMPQIITVNLELPLQLVVKPSMPTKEGDHKITISTNKDAVNLPELFPDLTSDSSVGTALGFQYYSGADITILSSR</sequence>
<dbReference type="InterPro" id="IPR028074">
    <property type="entry name" value="PHTB1_GAE_dom"/>
</dbReference>
<name>A0AAW0WLV3_CHEQU</name>
<protein>
    <submittedName>
        <fullName evidence="3">Uncharacterized protein</fullName>
    </submittedName>
</protein>
<proteinExistence type="predicted"/>
<dbReference type="InterPro" id="IPR026511">
    <property type="entry name" value="PTHB1"/>
</dbReference>
<feature type="non-terminal residue" evidence="3">
    <location>
        <position position="227"/>
    </location>
</feature>
<gene>
    <name evidence="3" type="ORF">OTU49_009278</name>
</gene>
<dbReference type="AlphaFoldDB" id="A0AAW0WLV3"/>
<dbReference type="PANTHER" id="PTHR20991:SF0">
    <property type="entry name" value="PROTEIN PTHB1"/>
    <property type="match status" value="1"/>
</dbReference>
<evidence type="ECO:0000259" key="1">
    <source>
        <dbReference type="Pfam" id="PF14728"/>
    </source>
</evidence>
<evidence type="ECO:0000259" key="2">
    <source>
        <dbReference type="Pfam" id="PF23337"/>
    </source>
</evidence>
<dbReference type="Pfam" id="PF14728">
    <property type="entry name" value="PTHB1_GAE"/>
    <property type="match status" value="1"/>
</dbReference>
<dbReference type="PANTHER" id="PTHR20991">
    <property type="entry name" value="PARATHYROID HORMONE-RESPONSIVE B1 GENE"/>
    <property type="match status" value="1"/>
</dbReference>
<reference evidence="3 4" key="1">
    <citation type="journal article" date="2024" name="BMC Genomics">
        <title>Genome assembly of redclaw crayfish (Cherax quadricarinatus) provides insights into its immune adaptation and hypoxia tolerance.</title>
        <authorList>
            <person name="Liu Z."/>
            <person name="Zheng J."/>
            <person name="Li H."/>
            <person name="Fang K."/>
            <person name="Wang S."/>
            <person name="He J."/>
            <person name="Zhou D."/>
            <person name="Weng S."/>
            <person name="Chi M."/>
            <person name="Gu Z."/>
            <person name="He J."/>
            <person name="Li F."/>
            <person name="Wang M."/>
        </authorList>
    </citation>
    <scope>NUCLEOTIDE SEQUENCE [LARGE SCALE GENOMIC DNA]</scope>
    <source>
        <strain evidence="3">ZL_2023a</strain>
    </source>
</reference>
<dbReference type="GO" id="GO:0034464">
    <property type="term" value="C:BBSome"/>
    <property type="evidence" value="ECO:0007669"/>
    <property type="project" value="InterPro"/>
</dbReference>
<dbReference type="Pfam" id="PF23337">
    <property type="entry name" value="PTHB1_pf"/>
    <property type="match status" value="1"/>
</dbReference>